<proteinExistence type="predicted"/>
<protein>
    <submittedName>
        <fullName evidence="1">Uncharacterized protein</fullName>
    </submittedName>
</protein>
<evidence type="ECO:0000313" key="1">
    <source>
        <dbReference type="EMBL" id="CAE0752102.1"/>
    </source>
</evidence>
<dbReference type="EMBL" id="HBIZ01008121">
    <property type="protein sequence ID" value="CAE0752102.1"/>
    <property type="molecule type" value="Transcribed_RNA"/>
</dbReference>
<accession>A0A6S9QXL7</accession>
<name>A0A6S9QXL7_CHRCT</name>
<sequence length="111" mass="12428">MKALVVRWAMRRALCPSTEKNEETTNQQFQPCPSPCAVYHAASCMNWRSSHDQARVSSSCIVLALQVIFEVSNYDAAVFVAAILRSGKRRRFCPQAESLRPVDANLRLLAS</sequence>
<dbReference type="EMBL" id="HBIZ01008125">
    <property type="protein sequence ID" value="CAE0752104.1"/>
    <property type="molecule type" value="Transcribed_RNA"/>
</dbReference>
<gene>
    <name evidence="1" type="ORF">PCAR00345_LOCUS4687</name>
    <name evidence="2" type="ORF">PCAR00345_LOCUS4689</name>
</gene>
<dbReference type="AlphaFoldDB" id="A0A6S9QXL7"/>
<reference evidence="1" key="1">
    <citation type="submission" date="2021-01" db="EMBL/GenBank/DDBJ databases">
        <authorList>
            <person name="Corre E."/>
            <person name="Pelletier E."/>
            <person name="Niang G."/>
            <person name="Scheremetjew M."/>
            <person name="Finn R."/>
            <person name="Kale V."/>
            <person name="Holt S."/>
            <person name="Cochrane G."/>
            <person name="Meng A."/>
            <person name="Brown T."/>
            <person name="Cohen L."/>
        </authorList>
    </citation>
    <scope>NUCLEOTIDE SEQUENCE</scope>
    <source>
        <strain evidence="1">CCMP645</strain>
    </source>
</reference>
<organism evidence="1">
    <name type="scientific">Chrysotila carterae</name>
    <name type="common">Marine alga</name>
    <name type="synonym">Syracosphaera carterae</name>
    <dbReference type="NCBI Taxonomy" id="13221"/>
    <lineage>
        <taxon>Eukaryota</taxon>
        <taxon>Haptista</taxon>
        <taxon>Haptophyta</taxon>
        <taxon>Prymnesiophyceae</taxon>
        <taxon>Isochrysidales</taxon>
        <taxon>Isochrysidaceae</taxon>
        <taxon>Chrysotila</taxon>
    </lineage>
</organism>
<evidence type="ECO:0000313" key="2">
    <source>
        <dbReference type="EMBL" id="CAE0752104.1"/>
    </source>
</evidence>